<dbReference type="Gene3D" id="3.10.20.30">
    <property type="match status" value="1"/>
</dbReference>
<dbReference type="SUPFAM" id="SSF54285">
    <property type="entry name" value="MoaD/ThiS"/>
    <property type="match status" value="1"/>
</dbReference>
<organism evidence="1 2">
    <name type="scientific">Sedimentibacter saalensis</name>
    <dbReference type="NCBI Taxonomy" id="130788"/>
    <lineage>
        <taxon>Bacteria</taxon>
        <taxon>Bacillati</taxon>
        <taxon>Bacillota</taxon>
        <taxon>Tissierellia</taxon>
        <taxon>Sedimentibacter</taxon>
    </lineage>
</organism>
<evidence type="ECO:0000313" key="2">
    <source>
        <dbReference type="Proteomes" id="UP000315343"/>
    </source>
</evidence>
<dbReference type="EMBL" id="VLKH01000001">
    <property type="protein sequence ID" value="TWH83725.1"/>
    <property type="molecule type" value="Genomic_DNA"/>
</dbReference>
<dbReference type="InterPro" id="IPR016155">
    <property type="entry name" value="Mopterin_synth/thiamin_S_b"/>
</dbReference>
<dbReference type="CDD" id="cd17040">
    <property type="entry name" value="Ubl_MoaD_like"/>
    <property type="match status" value="1"/>
</dbReference>
<gene>
    <name evidence="1" type="ORF">LY60_00337</name>
</gene>
<protein>
    <submittedName>
        <fullName evidence="1">Molybdopterin converting factor small subunit</fullName>
    </submittedName>
</protein>
<proteinExistence type="predicted"/>
<comment type="caution">
    <text evidence="1">The sequence shown here is derived from an EMBL/GenBank/DDBJ whole genome shotgun (WGS) entry which is preliminary data.</text>
</comment>
<dbReference type="InterPro" id="IPR012675">
    <property type="entry name" value="Beta-grasp_dom_sf"/>
</dbReference>
<sequence>MWGENMVKVKFFGVLSAKMPEKDNEGYWITEAMGKTVRELLDSSPIKDTNIKYNIFVNNERRDPSCVLEEGDILTVIPLLAGG</sequence>
<dbReference type="Proteomes" id="UP000315343">
    <property type="component" value="Unassembled WGS sequence"/>
</dbReference>
<dbReference type="AlphaFoldDB" id="A0A562JLF0"/>
<dbReference type="OrthoDB" id="5339935at2"/>
<accession>A0A562JLF0</accession>
<dbReference type="InterPro" id="IPR003749">
    <property type="entry name" value="ThiS/MoaD-like"/>
</dbReference>
<keyword evidence="2" id="KW-1185">Reference proteome</keyword>
<reference evidence="1 2" key="1">
    <citation type="submission" date="2019-07" db="EMBL/GenBank/DDBJ databases">
        <title>Genomic Encyclopedia of Type Strains, Phase I: the one thousand microbial genomes (KMG-I) project.</title>
        <authorList>
            <person name="Kyrpides N."/>
        </authorList>
    </citation>
    <scope>NUCLEOTIDE SEQUENCE [LARGE SCALE GENOMIC DNA]</scope>
    <source>
        <strain evidence="1 2">DSM 13558</strain>
    </source>
</reference>
<evidence type="ECO:0000313" key="1">
    <source>
        <dbReference type="EMBL" id="TWH83725.1"/>
    </source>
</evidence>
<dbReference type="Pfam" id="PF02597">
    <property type="entry name" value="ThiS"/>
    <property type="match status" value="1"/>
</dbReference>
<name>A0A562JLF0_9FIRM</name>